<reference evidence="2" key="1">
    <citation type="journal article" date="2019" name="Int. J. Syst. Evol. Microbiol.">
        <title>The Global Catalogue of Microorganisms (GCM) 10K type strain sequencing project: providing services to taxonomists for standard genome sequencing and annotation.</title>
        <authorList>
            <consortium name="The Broad Institute Genomics Platform"/>
            <consortium name="The Broad Institute Genome Sequencing Center for Infectious Disease"/>
            <person name="Wu L."/>
            <person name="Ma J."/>
        </authorList>
    </citation>
    <scope>NUCLEOTIDE SEQUENCE [LARGE SCALE GENOMIC DNA]</scope>
    <source>
        <strain evidence="2">KACC 12507</strain>
    </source>
</reference>
<evidence type="ECO:0000313" key="1">
    <source>
        <dbReference type="EMBL" id="MFC4701361.1"/>
    </source>
</evidence>
<comment type="caution">
    <text evidence="1">The sequence shown here is derived from an EMBL/GenBank/DDBJ whole genome shotgun (WGS) entry which is preliminary data.</text>
</comment>
<name>A0ABV9LXR9_9ALTE</name>
<protein>
    <recommendedName>
        <fullName evidence="3">DUF1570 domain-containing protein</fullName>
    </recommendedName>
</protein>
<organism evidence="1 2">
    <name type="scientific">Glaciecola siphonariae</name>
    <dbReference type="NCBI Taxonomy" id="521012"/>
    <lineage>
        <taxon>Bacteria</taxon>
        <taxon>Pseudomonadati</taxon>
        <taxon>Pseudomonadota</taxon>
        <taxon>Gammaproteobacteria</taxon>
        <taxon>Alteromonadales</taxon>
        <taxon>Alteromonadaceae</taxon>
        <taxon>Glaciecola</taxon>
    </lineage>
</organism>
<evidence type="ECO:0000313" key="2">
    <source>
        <dbReference type="Proteomes" id="UP001595897"/>
    </source>
</evidence>
<evidence type="ECO:0008006" key="3">
    <source>
        <dbReference type="Google" id="ProtNLM"/>
    </source>
</evidence>
<keyword evidence="2" id="KW-1185">Reference proteome</keyword>
<accession>A0ABV9LXR9</accession>
<sequence>MFGLSFLLALYLDNKKMALPDFVTNCLEAGREWVLELKQSNFEFDNEVSPSEYAAQNIGSDIVDAYASPNGAVELGAVHVACTDKINAPAQKQIYTWVDSEGIRNVSDSPRAISPSTPVEVLGTIQPESISLQFVGEAALQPLKHDIIKRVMDANRFFALVAPKHLVTPVSFKMRMFSNKTSYDMYRASVAPTLTLSQGFYRSKQNEAVVLVSNKEQGINTAVHEALHAINRHWYGTTARWLNEGLAEYAEQLKPRELAQSTWSKYLRTSPISLSQLFDASAKDWSSQSLQSDLYGASWAFVAFLFSEHKDSLSRILLQESENGCRTVAAENIEQIFGKPLAQLQREFDNWRFGFGRV</sequence>
<proteinExistence type="predicted"/>
<gene>
    <name evidence="1" type="ORF">ACFO4O_14420</name>
</gene>
<dbReference type="Gene3D" id="1.10.390.20">
    <property type="match status" value="1"/>
</dbReference>
<dbReference type="EMBL" id="JBHSGU010000009">
    <property type="protein sequence ID" value="MFC4701361.1"/>
    <property type="molecule type" value="Genomic_DNA"/>
</dbReference>
<dbReference type="Proteomes" id="UP001595897">
    <property type="component" value="Unassembled WGS sequence"/>
</dbReference>
<dbReference type="RefSeq" id="WP_382409774.1">
    <property type="nucleotide sequence ID" value="NZ_JBHSGU010000009.1"/>
</dbReference>